<dbReference type="Pfam" id="PF00990">
    <property type="entry name" value="GGDEF"/>
    <property type="match status" value="1"/>
</dbReference>
<proteinExistence type="predicted"/>
<dbReference type="PROSITE" id="PS51257">
    <property type="entry name" value="PROKAR_LIPOPROTEIN"/>
    <property type="match status" value="1"/>
</dbReference>
<dbReference type="InterPro" id="IPR001633">
    <property type="entry name" value="EAL_dom"/>
</dbReference>
<dbReference type="Gene3D" id="3.20.20.450">
    <property type="entry name" value="EAL domain"/>
    <property type="match status" value="1"/>
</dbReference>
<dbReference type="SUPFAM" id="SSF55073">
    <property type="entry name" value="Nucleotide cyclase"/>
    <property type="match status" value="1"/>
</dbReference>
<comment type="caution">
    <text evidence="4">The sequence shown here is derived from an EMBL/GenBank/DDBJ whole genome shotgun (WGS) entry which is preliminary data.</text>
</comment>
<dbReference type="InterPro" id="IPR050706">
    <property type="entry name" value="Cyclic-di-GMP_PDE-like"/>
</dbReference>
<dbReference type="NCBIfam" id="NF008281">
    <property type="entry name" value="PRK11059.1"/>
    <property type="match status" value="1"/>
</dbReference>
<dbReference type="InterPro" id="IPR035919">
    <property type="entry name" value="EAL_sf"/>
</dbReference>
<dbReference type="SUPFAM" id="SSF141868">
    <property type="entry name" value="EAL domain-like"/>
    <property type="match status" value="1"/>
</dbReference>
<keyword evidence="1" id="KW-1133">Transmembrane helix</keyword>
<name>A0ABP7LYJ2_9GAMM</name>
<gene>
    <name evidence="4" type="primary">csrD</name>
    <name evidence="4" type="ORF">GCM10022405_37030</name>
</gene>
<evidence type="ECO:0000259" key="3">
    <source>
        <dbReference type="PROSITE" id="PS50887"/>
    </source>
</evidence>
<dbReference type="PANTHER" id="PTHR33121">
    <property type="entry name" value="CYCLIC DI-GMP PHOSPHODIESTERASE PDEF"/>
    <property type="match status" value="1"/>
</dbReference>
<dbReference type="Pfam" id="PF17157">
    <property type="entry name" value="GAPES4"/>
    <property type="match status" value="1"/>
</dbReference>
<dbReference type="CDD" id="cd01948">
    <property type="entry name" value="EAL"/>
    <property type="match status" value="1"/>
</dbReference>
<dbReference type="InterPro" id="IPR043128">
    <property type="entry name" value="Rev_trsase/Diguanyl_cyclase"/>
</dbReference>
<feature type="transmembrane region" description="Helical" evidence="1">
    <location>
        <begin position="139"/>
        <end position="158"/>
    </location>
</feature>
<protein>
    <submittedName>
        <fullName evidence="4">RNase E specificity factor CsrD</fullName>
    </submittedName>
</protein>
<organism evidence="4 5">
    <name type="scientific">Gibbsiella dentisursi</name>
    <dbReference type="NCBI Taxonomy" id="796890"/>
    <lineage>
        <taxon>Bacteria</taxon>
        <taxon>Pseudomonadati</taxon>
        <taxon>Pseudomonadota</taxon>
        <taxon>Gammaproteobacteria</taxon>
        <taxon>Enterobacterales</taxon>
        <taxon>Yersiniaceae</taxon>
        <taxon>Gibbsiella</taxon>
    </lineage>
</organism>
<evidence type="ECO:0000313" key="5">
    <source>
        <dbReference type="Proteomes" id="UP001499994"/>
    </source>
</evidence>
<dbReference type="InterPro" id="IPR033423">
    <property type="entry name" value="GAPES4"/>
</dbReference>
<dbReference type="InterPro" id="IPR000160">
    <property type="entry name" value="GGDEF_dom"/>
</dbReference>
<sequence length="643" mass="72282">MRFTTKLSALITLLVALAMLLMLIGCSYSFFYVTQDRLARRFDALVTALDQKMLLEPPDEQAYWLPLVMRPLGVVAISIDTAKGNLLSYHAPAFDDAPLPLSGYRRADLALMHYPGATLHISYLDPYDSDVRNLQSTTAVTLAIITMIIILLFSLRWLGAQAEGEDRLERRARRILNGERETVMRGQEGEWPSSVSGAIDRLLADLMESREERSRVDTLIRAFAARDAMTGLNNRLFFDNQLATQLEVDNAYGVVMMIRLPDFETLWETHGNTKVQELMYSVVNLLSTFVLRYPAALLARYFHSDFTVLLPHCTLKDAGSIAAQLVHATDALPATEIIDRQAFMYIGIVAYGGGQAAEQVIDRAEQAARNATLRGGNGWFVYDSQVPEKGRGSVKWRTLLAQALAQQSARFYQQPAITLAGKVDHREIVSRIHDGDQELLPAEYMPMVQQFGLSESYDRQLLSRIMALLSRWPDETLAFPLCVDALLRKPFQLWLRDTLLQCEKSRRRRIMIELAEADLCLHIDRLRPALRLLAGLGCRLAVSQAGLTVVSTSYIKSLPVELVKLHPGLVRNIDKRDENQLFVQSLTGACAGTRAQVFATGVRTRCEWETLKEKGVLGGQGDFFTPLARVDGKDKKYSRRFHV</sequence>
<dbReference type="InterPro" id="IPR029787">
    <property type="entry name" value="Nucleotide_cyclase"/>
</dbReference>
<evidence type="ECO:0000313" key="4">
    <source>
        <dbReference type="EMBL" id="GAA3908487.1"/>
    </source>
</evidence>
<dbReference type="PROSITE" id="PS50887">
    <property type="entry name" value="GGDEF"/>
    <property type="match status" value="1"/>
</dbReference>
<dbReference type="SMART" id="SM00267">
    <property type="entry name" value="GGDEF"/>
    <property type="match status" value="1"/>
</dbReference>
<dbReference type="PANTHER" id="PTHR33121:SF32">
    <property type="entry name" value="RNASE E SPECIFICITY FACTOR CSRD"/>
    <property type="match status" value="1"/>
</dbReference>
<dbReference type="Proteomes" id="UP001499994">
    <property type="component" value="Unassembled WGS sequence"/>
</dbReference>
<dbReference type="PROSITE" id="PS50883">
    <property type="entry name" value="EAL"/>
    <property type="match status" value="1"/>
</dbReference>
<accession>A0ABP7LYJ2</accession>
<dbReference type="Pfam" id="PF00563">
    <property type="entry name" value="EAL"/>
    <property type="match status" value="1"/>
</dbReference>
<feature type="domain" description="EAL" evidence="2">
    <location>
        <begin position="393"/>
        <end position="641"/>
    </location>
</feature>
<dbReference type="Gene3D" id="3.30.70.270">
    <property type="match status" value="1"/>
</dbReference>
<evidence type="ECO:0000259" key="2">
    <source>
        <dbReference type="PROSITE" id="PS50883"/>
    </source>
</evidence>
<dbReference type="EMBL" id="BAABDG010000008">
    <property type="protein sequence ID" value="GAA3908487.1"/>
    <property type="molecule type" value="Genomic_DNA"/>
</dbReference>
<feature type="domain" description="GGDEF" evidence="3">
    <location>
        <begin position="251"/>
        <end position="384"/>
    </location>
</feature>
<reference evidence="5" key="1">
    <citation type="journal article" date="2019" name="Int. J. Syst. Evol. Microbiol.">
        <title>The Global Catalogue of Microorganisms (GCM) 10K type strain sequencing project: providing services to taxonomists for standard genome sequencing and annotation.</title>
        <authorList>
            <consortium name="The Broad Institute Genomics Platform"/>
            <consortium name="The Broad Institute Genome Sequencing Center for Infectious Disease"/>
            <person name="Wu L."/>
            <person name="Ma J."/>
        </authorList>
    </citation>
    <scope>NUCLEOTIDE SEQUENCE [LARGE SCALE GENOMIC DNA]</scope>
    <source>
        <strain evidence="5">JCM 17201</strain>
    </source>
</reference>
<keyword evidence="1" id="KW-0472">Membrane</keyword>
<keyword evidence="5" id="KW-1185">Reference proteome</keyword>
<evidence type="ECO:0000256" key="1">
    <source>
        <dbReference type="SAM" id="Phobius"/>
    </source>
</evidence>
<dbReference type="SMART" id="SM00052">
    <property type="entry name" value="EAL"/>
    <property type="match status" value="1"/>
</dbReference>
<dbReference type="RefSeq" id="WP_279027971.1">
    <property type="nucleotide sequence ID" value="NZ_BAABDG010000008.1"/>
</dbReference>
<keyword evidence="1" id="KW-0812">Transmembrane</keyword>